<feature type="compositionally biased region" description="Basic and acidic residues" evidence="13">
    <location>
        <begin position="129"/>
        <end position="142"/>
    </location>
</feature>
<dbReference type="AlphaFoldDB" id="A0A0C3CAB9"/>
<evidence type="ECO:0000256" key="6">
    <source>
        <dbReference type="ARBA" id="ARBA00022989"/>
    </source>
</evidence>
<organism evidence="14 15">
    <name type="scientific">Hebeloma cylindrosporum</name>
    <dbReference type="NCBI Taxonomy" id="76867"/>
    <lineage>
        <taxon>Eukaryota</taxon>
        <taxon>Fungi</taxon>
        <taxon>Dikarya</taxon>
        <taxon>Basidiomycota</taxon>
        <taxon>Agaricomycotina</taxon>
        <taxon>Agaricomycetes</taxon>
        <taxon>Agaricomycetidae</taxon>
        <taxon>Agaricales</taxon>
        <taxon>Agaricineae</taxon>
        <taxon>Hymenogastraceae</taxon>
        <taxon>Hebeloma</taxon>
    </lineage>
</organism>
<feature type="region of interest" description="Disordered" evidence="13">
    <location>
        <begin position="217"/>
        <end position="279"/>
    </location>
</feature>
<evidence type="ECO:0000256" key="12">
    <source>
        <dbReference type="SAM" id="Coils"/>
    </source>
</evidence>
<evidence type="ECO:0000256" key="7">
    <source>
        <dbReference type="ARBA" id="ARBA00023054"/>
    </source>
</evidence>
<evidence type="ECO:0000256" key="4">
    <source>
        <dbReference type="ARBA" id="ARBA00022692"/>
    </source>
</evidence>
<keyword evidence="4 11" id="KW-0812">Transmembrane</keyword>
<dbReference type="EMBL" id="KN831782">
    <property type="protein sequence ID" value="KIM40551.1"/>
    <property type="molecule type" value="Genomic_DNA"/>
</dbReference>
<feature type="compositionally biased region" description="Basic and acidic residues" evidence="13">
    <location>
        <begin position="266"/>
        <end position="276"/>
    </location>
</feature>
<gene>
    <name evidence="14" type="ORF">M413DRAFT_163747</name>
</gene>
<dbReference type="GO" id="GO:0042407">
    <property type="term" value="P:cristae formation"/>
    <property type="evidence" value="ECO:0007669"/>
    <property type="project" value="TreeGrafter"/>
</dbReference>
<dbReference type="Proteomes" id="UP000053424">
    <property type="component" value="Unassembled WGS sequence"/>
</dbReference>
<evidence type="ECO:0000256" key="1">
    <source>
        <dbReference type="ARBA" id="ARBA00004434"/>
    </source>
</evidence>
<reference evidence="14 15" key="1">
    <citation type="submission" date="2014-04" db="EMBL/GenBank/DDBJ databases">
        <authorList>
            <consortium name="DOE Joint Genome Institute"/>
            <person name="Kuo A."/>
            <person name="Gay G."/>
            <person name="Dore J."/>
            <person name="Kohler A."/>
            <person name="Nagy L.G."/>
            <person name="Floudas D."/>
            <person name="Copeland A."/>
            <person name="Barry K.W."/>
            <person name="Cichocki N."/>
            <person name="Veneault-Fourrey C."/>
            <person name="LaButti K."/>
            <person name="Lindquist E.A."/>
            <person name="Lipzen A."/>
            <person name="Lundell T."/>
            <person name="Morin E."/>
            <person name="Murat C."/>
            <person name="Sun H."/>
            <person name="Tunlid A."/>
            <person name="Henrissat B."/>
            <person name="Grigoriev I.V."/>
            <person name="Hibbett D.S."/>
            <person name="Martin F."/>
            <person name="Nordberg H.P."/>
            <person name="Cantor M.N."/>
            <person name="Hua S.X."/>
        </authorList>
    </citation>
    <scope>NUCLEOTIDE SEQUENCE [LARGE SCALE GENOMIC DNA]</scope>
    <source>
        <strain evidence="15">h7</strain>
    </source>
</reference>
<keyword evidence="5 11" id="KW-0999">Mitochondrion inner membrane</keyword>
<accession>A0A0C3CAB9</accession>
<evidence type="ECO:0000313" key="14">
    <source>
        <dbReference type="EMBL" id="KIM40551.1"/>
    </source>
</evidence>
<evidence type="ECO:0000256" key="2">
    <source>
        <dbReference type="ARBA" id="ARBA00010877"/>
    </source>
</evidence>
<evidence type="ECO:0000256" key="13">
    <source>
        <dbReference type="SAM" id="MobiDB-lite"/>
    </source>
</evidence>
<dbReference type="HOGENOM" id="CLU_008024_1_1_1"/>
<protein>
    <recommendedName>
        <fullName evidence="3 11">MICOS complex subunit MIC60</fullName>
    </recommendedName>
    <alternativeName>
        <fullName evidence="11">Mitofilin</fullName>
    </alternativeName>
</protein>
<evidence type="ECO:0000256" key="8">
    <source>
        <dbReference type="ARBA" id="ARBA00023128"/>
    </source>
</evidence>
<comment type="function">
    <text evidence="10">Component of the MICOS complex, a large protein complex of the mitochondrial inner membrane that plays crucial roles in the maintenance of crista junctions, inner membrane architecture, and formation of contact sites to the outer membrane. Plays a role in keeping cristae membranes connected to the inner boundary membrane. Also promotes protein import via the mitochondrial intermembrane space assembly (MIA) pathway.</text>
</comment>
<dbReference type="PANTHER" id="PTHR15415">
    <property type="entry name" value="MITOFILIN"/>
    <property type="match status" value="1"/>
</dbReference>
<feature type="region of interest" description="Disordered" evidence="13">
    <location>
        <begin position="122"/>
        <end position="173"/>
    </location>
</feature>
<evidence type="ECO:0000256" key="11">
    <source>
        <dbReference type="RuleBase" id="RU363000"/>
    </source>
</evidence>
<keyword evidence="9 11" id="KW-0472">Membrane</keyword>
<comment type="subunit">
    <text evidence="11">Component of the mitochondrial contact site and cristae organizing system (MICOS) complex.</text>
</comment>
<dbReference type="GO" id="GO:0061617">
    <property type="term" value="C:MICOS complex"/>
    <property type="evidence" value="ECO:0007669"/>
    <property type="project" value="TreeGrafter"/>
</dbReference>
<comment type="subcellular location">
    <subcellularLocation>
        <location evidence="1 11">Mitochondrion inner membrane</location>
        <topology evidence="1 11">Single-pass membrane protein</topology>
    </subcellularLocation>
</comment>
<evidence type="ECO:0000256" key="10">
    <source>
        <dbReference type="ARBA" id="ARBA00025571"/>
    </source>
</evidence>
<name>A0A0C3CAB9_HEBCY</name>
<keyword evidence="6 11" id="KW-1133">Transmembrane helix</keyword>
<dbReference type="OrthoDB" id="10261039at2759"/>
<dbReference type="PANTHER" id="PTHR15415:SF7">
    <property type="entry name" value="MICOS COMPLEX SUBUNIT MIC60"/>
    <property type="match status" value="1"/>
</dbReference>
<dbReference type="InterPro" id="IPR019133">
    <property type="entry name" value="MIC60"/>
</dbReference>
<proteinExistence type="inferred from homology"/>
<evidence type="ECO:0000313" key="15">
    <source>
        <dbReference type="Proteomes" id="UP000053424"/>
    </source>
</evidence>
<keyword evidence="8 11" id="KW-0496">Mitochondrion</keyword>
<feature type="coiled-coil region" evidence="12">
    <location>
        <begin position="325"/>
        <end position="371"/>
    </location>
</feature>
<dbReference type="STRING" id="686832.A0A0C3CAB9"/>
<feature type="compositionally biased region" description="Pro residues" evidence="13">
    <location>
        <begin position="251"/>
        <end position="265"/>
    </location>
</feature>
<evidence type="ECO:0000256" key="3">
    <source>
        <dbReference type="ARBA" id="ARBA00018116"/>
    </source>
</evidence>
<keyword evidence="7 12" id="KW-0175">Coiled coil</keyword>
<evidence type="ECO:0000256" key="5">
    <source>
        <dbReference type="ARBA" id="ARBA00022792"/>
    </source>
</evidence>
<reference evidence="15" key="2">
    <citation type="submission" date="2015-01" db="EMBL/GenBank/DDBJ databases">
        <title>Evolutionary Origins and Diversification of the Mycorrhizal Mutualists.</title>
        <authorList>
            <consortium name="DOE Joint Genome Institute"/>
            <consortium name="Mycorrhizal Genomics Consortium"/>
            <person name="Kohler A."/>
            <person name="Kuo A."/>
            <person name="Nagy L.G."/>
            <person name="Floudas D."/>
            <person name="Copeland A."/>
            <person name="Barry K.W."/>
            <person name="Cichocki N."/>
            <person name="Veneault-Fourrey C."/>
            <person name="LaButti K."/>
            <person name="Lindquist E.A."/>
            <person name="Lipzen A."/>
            <person name="Lundell T."/>
            <person name="Morin E."/>
            <person name="Murat C."/>
            <person name="Riley R."/>
            <person name="Ohm R."/>
            <person name="Sun H."/>
            <person name="Tunlid A."/>
            <person name="Henrissat B."/>
            <person name="Grigoriev I.V."/>
            <person name="Hibbett D.S."/>
            <person name="Martin F."/>
        </authorList>
    </citation>
    <scope>NUCLEOTIDE SEQUENCE [LARGE SCALE GENOMIC DNA]</scope>
    <source>
        <strain evidence="15">h7</strain>
    </source>
</reference>
<feature type="transmembrane region" description="Helical" evidence="11">
    <location>
        <begin position="44"/>
        <end position="64"/>
    </location>
</feature>
<sequence>MYRALPASRQVASTSSRQCVKVIRRRLTTEAGVPPKKKKILRKFIWTTAALTGTFYVGSTFVAFNNQTYYDFFSDKVPLGQSMLEIAEGQGWDTLTISDVTKGSANAVVTTYHFLGDLVSGTTRPSGAAEKEKAATEQKAPEAKSPTFKVIKQTTQKAEPPVKQAKKEVKEPAKEPVKEVKEVAKKVADKVETAAAVAVDQAKYDYSELVARAEAAAAGKPFSKDVETPATESTGTGGSKNVYDRPLPIGFEPPPGFARPAPPKPKPTEEKPKTPEAESISIPLVAPVVATTSEPIISHLAGTIDSLASYLKSDPEAAKKAGDVLETAKGDLTALVERMEVVKQQERSALEEKLDEQTREYTLKLLELEMEAQDKLDDQEQGYKQLFEQERAKFVQAYREKLNHELQVQTELINERLKEEVIAQGIELQRRWIREIKVRVEQERGGRLAKLDELAANLKRLEGIALENSHHLDENIRVHSLWSAIRALTNSAISASVRKPFRDELRVLRHITAAREDPVVVVVLDSLESTEVPDVGVEPFADLATWFVNEIAPKVSQVSLVPDQNAGFLSYVASRALSGVRFKRQGLVPGDDVLSVLARAEYYLNEKNLDDAARELNQLKGPAKELLHDWLEAARRRLEVQQALEVVQTQATLASLLVV</sequence>
<evidence type="ECO:0000256" key="9">
    <source>
        <dbReference type="ARBA" id="ARBA00023136"/>
    </source>
</evidence>
<keyword evidence="15" id="KW-1185">Reference proteome</keyword>
<comment type="similarity">
    <text evidence="2 11">Belongs to the MICOS complex subunit Mic60 family.</text>
</comment>
<dbReference type="Pfam" id="PF09731">
    <property type="entry name" value="Mitofilin"/>
    <property type="match status" value="1"/>
</dbReference>